<sequence length="141" mass="16379">MLNTRPISIFYKVNENCLALCRIVCYTIGMNITQEIENLIDRYYDQFGLTAKKINSGECMTFAADIVALGFGEAIWGSEVPYDYWSESIQEIWGEFLSRYADGHCFIKYNDKYYDSQCPQGCNYPDELPYYHGVCLTAKYR</sequence>
<gene>
    <name evidence="1" type="ORF">LCGC14_0948750</name>
</gene>
<name>A0A0F9NML6_9ZZZZ</name>
<protein>
    <submittedName>
        <fullName evidence="1">Uncharacterized protein</fullName>
    </submittedName>
</protein>
<organism evidence="1">
    <name type="scientific">marine sediment metagenome</name>
    <dbReference type="NCBI Taxonomy" id="412755"/>
    <lineage>
        <taxon>unclassified sequences</taxon>
        <taxon>metagenomes</taxon>
        <taxon>ecological metagenomes</taxon>
    </lineage>
</organism>
<dbReference type="EMBL" id="LAZR01003364">
    <property type="protein sequence ID" value="KKN19119.1"/>
    <property type="molecule type" value="Genomic_DNA"/>
</dbReference>
<accession>A0A0F9NML6</accession>
<evidence type="ECO:0000313" key="1">
    <source>
        <dbReference type="EMBL" id="KKN19119.1"/>
    </source>
</evidence>
<dbReference type="AlphaFoldDB" id="A0A0F9NML6"/>
<proteinExistence type="predicted"/>
<reference evidence="1" key="1">
    <citation type="journal article" date="2015" name="Nature">
        <title>Complex archaea that bridge the gap between prokaryotes and eukaryotes.</title>
        <authorList>
            <person name="Spang A."/>
            <person name="Saw J.H."/>
            <person name="Jorgensen S.L."/>
            <person name="Zaremba-Niedzwiedzka K."/>
            <person name="Martijn J."/>
            <person name="Lind A.E."/>
            <person name="van Eijk R."/>
            <person name="Schleper C."/>
            <person name="Guy L."/>
            <person name="Ettema T.J."/>
        </authorList>
    </citation>
    <scope>NUCLEOTIDE SEQUENCE</scope>
</reference>
<comment type="caution">
    <text evidence="1">The sequence shown here is derived from an EMBL/GenBank/DDBJ whole genome shotgun (WGS) entry which is preliminary data.</text>
</comment>